<name>A0AAV4PVN8_9ARAC</name>
<reference evidence="2 3" key="1">
    <citation type="submission" date="2021-06" db="EMBL/GenBank/DDBJ databases">
        <title>Caerostris darwini draft genome.</title>
        <authorList>
            <person name="Kono N."/>
            <person name="Arakawa K."/>
        </authorList>
    </citation>
    <scope>NUCLEOTIDE SEQUENCE [LARGE SCALE GENOMIC DNA]</scope>
</reference>
<proteinExistence type="predicted"/>
<evidence type="ECO:0000256" key="1">
    <source>
        <dbReference type="SAM" id="MobiDB-lite"/>
    </source>
</evidence>
<dbReference type="Proteomes" id="UP001054837">
    <property type="component" value="Unassembled WGS sequence"/>
</dbReference>
<dbReference type="EMBL" id="BPLQ01003370">
    <property type="protein sequence ID" value="GIX99995.1"/>
    <property type="molecule type" value="Genomic_DNA"/>
</dbReference>
<organism evidence="2 3">
    <name type="scientific">Caerostris darwini</name>
    <dbReference type="NCBI Taxonomy" id="1538125"/>
    <lineage>
        <taxon>Eukaryota</taxon>
        <taxon>Metazoa</taxon>
        <taxon>Ecdysozoa</taxon>
        <taxon>Arthropoda</taxon>
        <taxon>Chelicerata</taxon>
        <taxon>Arachnida</taxon>
        <taxon>Araneae</taxon>
        <taxon>Araneomorphae</taxon>
        <taxon>Entelegynae</taxon>
        <taxon>Araneoidea</taxon>
        <taxon>Araneidae</taxon>
        <taxon>Caerostris</taxon>
    </lineage>
</organism>
<dbReference type="AlphaFoldDB" id="A0AAV4PVN8"/>
<feature type="region of interest" description="Disordered" evidence="1">
    <location>
        <begin position="86"/>
        <end position="116"/>
    </location>
</feature>
<protein>
    <submittedName>
        <fullName evidence="2">Uncharacterized protein</fullName>
    </submittedName>
</protein>
<sequence length="153" mass="17200">MPFRDLFFRKGAFIVQEQKISGVSVLGFKTVKIGETLFFLINVTFIIFEPHNQRVEGTKGPSPAPLFKFPIGLFHALKKFVGNPVSRIRTTPESQREKEDKSSPEPGYRGYSGTPSKNEFPDASKYGAAFEVLRCEVLRKFHFVSVILVSGVN</sequence>
<evidence type="ECO:0000313" key="3">
    <source>
        <dbReference type="Proteomes" id="UP001054837"/>
    </source>
</evidence>
<evidence type="ECO:0000313" key="2">
    <source>
        <dbReference type="EMBL" id="GIX99995.1"/>
    </source>
</evidence>
<comment type="caution">
    <text evidence="2">The sequence shown here is derived from an EMBL/GenBank/DDBJ whole genome shotgun (WGS) entry which is preliminary data.</text>
</comment>
<feature type="compositionally biased region" description="Basic and acidic residues" evidence="1">
    <location>
        <begin position="94"/>
        <end position="103"/>
    </location>
</feature>
<gene>
    <name evidence="2" type="ORF">CDAR_609211</name>
</gene>
<accession>A0AAV4PVN8</accession>
<keyword evidence="3" id="KW-1185">Reference proteome</keyword>